<dbReference type="CDD" id="cd00009">
    <property type="entry name" value="AAA"/>
    <property type="match status" value="1"/>
</dbReference>
<dbReference type="InterPro" id="IPR013462">
    <property type="entry name" value="Gas-vesicle_GvpN"/>
</dbReference>
<evidence type="ECO:0000256" key="1">
    <source>
        <dbReference type="ARBA" id="ARBA00004496"/>
    </source>
</evidence>
<dbReference type="AlphaFoldDB" id="A0A9E7TKV7"/>
<evidence type="ECO:0000256" key="6">
    <source>
        <dbReference type="ARBA" id="ARBA00022840"/>
    </source>
</evidence>
<keyword evidence="3" id="KW-0963">Cytoplasm</keyword>
<dbReference type="Pfam" id="PF07728">
    <property type="entry name" value="AAA_5"/>
    <property type="match status" value="1"/>
</dbReference>
<evidence type="ECO:0000256" key="9">
    <source>
        <dbReference type="ARBA" id="ARBA00049360"/>
    </source>
</evidence>
<dbReference type="GO" id="GO:0031411">
    <property type="term" value="C:gas vesicle"/>
    <property type="evidence" value="ECO:0007669"/>
    <property type="project" value="UniProtKB-SubCell"/>
</dbReference>
<dbReference type="KEGG" id="mend:L6E24_02690"/>
<dbReference type="GO" id="GO:0005737">
    <property type="term" value="C:cytoplasm"/>
    <property type="evidence" value="ECO:0007669"/>
    <property type="project" value="UniProtKB-SubCell"/>
</dbReference>
<evidence type="ECO:0000313" key="11">
    <source>
        <dbReference type="EMBL" id="UUX93045.1"/>
    </source>
</evidence>
<dbReference type="Proteomes" id="UP001060368">
    <property type="component" value="Chromosome"/>
</dbReference>
<protein>
    <submittedName>
        <fullName evidence="11">Gas vesicle protein GvpN</fullName>
    </submittedName>
</protein>
<gene>
    <name evidence="11" type="primary">gvpN</name>
    <name evidence="11" type="ORF">L6E24_02690</name>
</gene>
<sequence>MVSKTTTGKEKVTVINPRQTKGFVHTEAINLLAKRGLRYLNAGYPIHYSGPTGCGKTTLAMHVASLLNRPVILINGDDEYSTSSFIGGEQGYRKHMVVDKFVSRVTKVDESYKKQWVDERLTAACRYGFTLIYNEFTRSRPEANNILLSVLEERVLPIPGMASRTNSSSFLKVHPDFSAIFTSNPEEYAGVYRSQDALIDRMITLDMDYYDKETEIAIVMAKSGQSYHDADIIVKIIRKLRDSDLCEFPPTLRSSIVIAKTTSGVNDESFREVCLDVLSRKIGLDNENGLKPEIVIDDIFNDIFKEEKTVPDLR</sequence>
<evidence type="ECO:0000256" key="5">
    <source>
        <dbReference type="ARBA" id="ARBA00022801"/>
    </source>
</evidence>
<dbReference type="GO" id="GO:0016887">
    <property type="term" value="F:ATP hydrolysis activity"/>
    <property type="evidence" value="ECO:0007669"/>
    <property type="project" value="InterPro"/>
</dbReference>
<keyword evidence="12" id="KW-1185">Reference proteome</keyword>
<evidence type="ECO:0000256" key="3">
    <source>
        <dbReference type="ARBA" id="ARBA00022490"/>
    </source>
</evidence>
<dbReference type="GeneID" id="74306567"/>
<dbReference type="InterPro" id="IPR050764">
    <property type="entry name" value="CbbQ/NirQ/NorQ/GpvN"/>
</dbReference>
<keyword evidence="6" id="KW-0067">ATP-binding</keyword>
<evidence type="ECO:0000259" key="10">
    <source>
        <dbReference type="SMART" id="SM00382"/>
    </source>
</evidence>
<dbReference type="PANTHER" id="PTHR42759">
    <property type="entry name" value="MOXR FAMILY PROTEIN"/>
    <property type="match status" value="1"/>
</dbReference>
<dbReference type="SUPFAM" id="SSF52540">
    <property type="entry name" value="P-loop containing nucleoside triphosphate hydrolases"/>
    <property type="match status" value="1"/>
</dbReference>
<accession>A0A9E7TKV7</accession>
<evidence type="ECO:0000256" key="4">
    <source>
        <dbReference type="ARBA" id="ARBA00022741"/>
    </source>
</evidence>
<keyword evidence="5" id="KW-0378">Hydrolase</keyword>
<dbReference type="InterPro" id="IPR011704">
    <property type="entry name" value="ATPase_dyneun-rel_AAA"/>
</dbReference>
<keyword evidence="7" id="KW-0304">Gas vesicle</keyword>
<dbReference type="GO" id="GO:0031412">
    <property type="term" value="P:gas vesicle organization"/>
    <property type="evidence" value="ECO:0007669"/>
    <property type="project" value="InterPro"/>
</dbReference>
<evidence type="ECO:0000313" key="12">
    <source>
        <dbReference type="Proteomes" id="UP001060368"/>
    </source>
</evidence>
<evidence type="ECO:0000256" key="2">
    <source>
        <dbReference type="ARBA" id="ARBA00009417"/>
    </source>
</evidence>
<dbReference type="Gene3D" id="3.40.50.300">
    <property type="entry name" value="P-loop containing nucleotide triphosphate hydrolases"/>
    <property type="match status" value="1"/>
</dbReference>
<dbReference type="SMART" id="SM00382">
    <property type="entry name" value="AAA"/>
    <property type="match status" value="1"/>
</dbReference>
<dbReference type="GO" id="GO:0005524">
    <property type="term" value="F:ATP binding"/>
    <property type="evidence" value="ECO:0007669"/>
    <property type="project" value="UniProtKB-KW"/>
</dbReference>
<dbReference type="InterPro" id="IPR003593">
    <property type="entry name" value="AAA+_ATPase"/>
</dbReference>
<organism evidence="11 12">
    <name type="scientific">Methanoplanus endosymbiosus</name>
    <dbReference type="NCBI Taxonomy" id="33865"/>
    <lineage>
        <taxon>Archaea</taxon>
        <taxon>Methanobacteriati</taxon>
        <taxon>Methanobacteriota</taxon>
        <taxon>Stenosarchaea group</taxon>
        <taxon>Methanomicrobia</taxon>
        <taxon>Methanomicrobiales</taxon>
        <taxon>Methanomicrobiaceae</taxon>
        <taxon>Methanoplanus</taxon>
    </lineage>
</organism>
<evidence type="ECO:0000256" key="7">
    <source>
        <dbReference type="ARBA" id="ARBA00022987"/>
    </source>
</evidence>
<dbReference type="NCBIfam" id="TIGR02640">
    <property type="entry name" value="gas_vesic_GvpN"/>
    <property type="match status" value="1"/>
</dbReference>
<reference evidence="11" key="1">
    <citation type="submission" date="2022-04" db="EMBL/GenBank/DDBJ databases">
        <title>Complete genome of Methanoplanus endosymbiosus DSM 3599.</title>
        <authorList>
            <person name="Chen S.-C."/>
            <person name="You Y.-T."/>
            <person name="Zhou Y.-Z."/>
            <person name="Lai M.-C."/>
        </authorList>
    </citation>
    <scope>NUCLEOTIDE SEQUENCE</scope>
    <source>
        <strain evidence="11">DSM 3599</strain>
    </source>
</reference>
<comment type="catalytic activity">
    <reaction evidence="9">
        <text>ATP + H2O = ADP + phosphate + H(+)</text>
        <dbReference type="Rhea" id="RHEA:13065"/>
        <dbReference type="ChEBI" id="CHEBI:15377"/>
        <dbReference type="ChEBI" id="CHEBI:15378"/>
        <dbReference type="ChEBI" id="CHEBI:30616"/>
        <dbReference type="ChEBI" id="CHEBI:43474"/>
        <dbReference type="ChEBI" id="CHEBI:456216"/>
    </reaction>
</comment>
<evidence type="ECO:0000256" key="8">
    <source>
        <dbReference type="ARBA" id="ARBA00035108"/>
    </source>
</evidence>
<dbReference type="EMBL" id="CP096115">
    <property type="protein sequence ID" value="UUX93045.1"/>
    <property type="molecule type" value="Genomic_DNA"/>
</dbReference>
<name>A0A9E7TKV7_9EURY</name>
<proteinExistence type="inferred from homology"/>
<comment type="subcellular location">
    <subcellularLocation>
        <location evidence="1">Cytoplasm</location>
    </subcellularLocation>
    <subcellularLocation>
        <location evidence="8">Gas vesicle</location>
    </subcellularLocation>
</comment>
<dbReference type="RefSeq" id="WP_257743185.1">
    <property type="nucleotide sequence ID" value="NZ_CP096115.1"/>
</dbReference>
<keyword evidence="4" id="KW-0547">Nucleotide-binding</keyword>
<comment type="similarity">
    <text evidence="2">Belongs to the CbbQ/NirQ/NorQ/GpvN family.</text>
</comment>
<dbReference type="PANTHER" id="PTHR42759:SF1">
    <property type="entry name" value="MAGNESIUM-CHELATASE SUBUNIT CHLD"/>
    <property type="match status" value="1"/>
</dbReference>
<dbReference type="InterPro" id="IPR027417">
    <property type="entry name" value="P-loop_NTPase"/>
</dbReference>
<feature type="domain" description="AAA+ ATPase" evidence="10">
    <location>
        <begin position="42"/>
        <end position="213"/>
    </location>
</feature>